<feature type="transmembrane region" description="Helical" evidence="1">
    <location>
        <begin position="99"/>
        <end position="119"/>
    </location>
</feature>
<comment type="caution">
    <text evidence="2">The sequence shown here is derived from an EMBL/GenBank/DDBJ whole genome shotgun (WGS) entry which is preliminary data.</text>
</comment>
<name>A0A0F9C3M4_9ZZZZ</name>
<dbReference type="EMBL" id="LAZR01046206">
    <property type="protein sequence ID" value="KKK97079.1"/>
    <property type="molecule type" value="Genomic_DNA"/>
</dbReference>
<accession>A0A0F9C3M4</accession>
<evidence type="ECO:0000313" key="2">
    <source>
        <dbReference type="EMBL" id="KKK97079.1"/>
    </source>
</evidence>
<sequence>MMCRKSRLFFLSLVVLFFSFSVSSFAEVCLSDEEFTELETIFSELEIISEERKAQVETLQTDLTISRRAQERLNAEISGVRISLDGAERSLVEQGKATMGSIIIAAIVGIAAGLIVGLFL</sequence>
<reference evidence="2" key="1">
    <citation type="journal article" date="2015" name="Nature">
        <title>Complex archaea that bridge the gap between prokaryotes and eukaryotes.</title>
        <authorList>
            <person name="Spang A."/>
            <person name="Saw J.H."/>
            <person name="Jorgensen S.L."/>
            <person name="Zaremba-Niedzwiedzka K."/>
            <person name="Martijn J."/>
            <person name="Lind A.E."/>
            <person name="van Eijk R."/>
            <person name="Schleper C."/>
            <person name="Guy L."/>
            <person name="Ettema T.J."/>
        </authorList>
    </citation>
    <scope>NUCLEOTIDE SEQUENCE</scope>
</reference>
<dbReference type="AlphaFoldDB" id="A0A0F9C3M4"/>
<organism evidence="2">
    <name type="scientific">marine sediment metagenome</name>
    <dbReference type="NCBI Taxonomy" id="412755"/>
    <lineage>
        <taxon>unclassified sequences</taxon>
        <taxon>metagenomes</taxon>
        <taxon>ecological metagenomes</taxon>
    </lineage>
</organism>
<keyword evidence="1" id="KW-0472">Membrane</keyword>
<keyword evidence="1" id="KW-0812">Transmembrane</keyword>
<proteinExistence type="predicted"/>
<protein>
    <submittedName>
        <fullName evidence="2">Uncharacterized protein</fullName>
    </submittedName>
</protein>
<keyword evidence="1" id="KW-1133">Transmembrane helix</keyword>
<evidence type="ECO:0000256" key="1">
    <source>
        <dbReference type="SAM" id="Phobius"/>
    </source>
</evidence>
<gene>
    <name evidence="2" type="ORF">LCGC14_2656390</name>
</gene>